<dbReference type="InterPro" id="IPR003477">
    <property type="entry name" value="PemK-like"/>
</dbReference>
<dbReference type="AlphaFoldDB" id="A0A9N9NAL8"/>
<protein>
    <submittedName>
        <fullName evidence="1">5853_t:CDS:1</fullName>
    </submittedName>
</protein>
<dbReference type="SUPFAM" id="SSF50118">
    <property type="entry name" value="Cell growth inhibitor/plasmid maintenance toxic component"/>
    <property type="match status" value="1"/>
</dbReference>
<evidence type="ECO:0000313" key="2">
    <source>
        <dbReference type="Proteomes" id="UP000789396"/>
    </source>
</evidence>
<gene>
    <name evidence="1" type="ORF">RFULGI_LOCUS11248</name>
</gene>
<keyword evidence="2" id="KW-1185">Reference proteome</keyword>
<reference evidence="1" key="1">
    <citation type="submission" date="2021-06" db="EMBL/GenBank/DDBJ databases">
        <authorList>
            <person name="Kallberg Y."/>
            <person name="Tangrot J."/>
            <person name="Rosling A."/>
        </authorList>
    </citation>
    <scope>NUCLEOTIDE SEQUENCE</scope>
    <source>
        <strain evidence="1">IN212</strain>
    </source>
</reference>
<dbReference type="GO" id="GO:0003677">
    <property type="term" value="F:DNA binding"/>
    <property type="evidence" value="ECO:0007669"/>
    <property type="project" value="InterPro"/>
</dbReference>
<dbReference type="EMBL" id="CAJVPZ010024002">
    <property type="protein sequence ID" value="CAG8717629.1"/>
    <property type="molecule type" value="Genomic_DNA"/>
</dbReference>
<dbReference type="InterPro" id="IPR011067">
    <property type="entry name" value="Plasmid_toxin/cell-grow_inhib"/>
</dbReference>
<sequence>MRGHNVNIYFSEKNYNKIKPLITQRKISQFVNQAVEKELTQHEKQAKAGLRERLIAAHQRMAKNKQLKKELANEWNDLIVVVPMTTDNIDKVEPFEVFIKNTAETGLKEPSKIQLIYPMTIDKELRLVERRLVSKNLPKQSLVEDKEEGKYICDACLMAFYYFEKSELLSLKKSKRNTLKGYIGYHQNKFILKERKIAIFTRHIYLNRLFLYHQLGLQIYYLDSAEFTALFNLDNLIKILAHELGHAILTDTQPKTQEINGGHGKEHDKISEEIIKMIEKSDEFRELKKF</sequence>
<dbReference type="Proteomes" id="UP000789396">
    <property type="component" value="Unassembled WGS sequence"/>
</dbReference>
<dbReference type="OrthoDB" id="2429869at2759"/>
<accession>A0A9N9NAL8</accession>
<comment type="caution">
    <text evidence="1">The sequence shown here is derived from an EMBL/GenBank/DDBJ whole genome shotgun (WGS) entry which is preliminary data.</text>
</comment>
<evidence type="ECO:0000313" key="1">
    <source>
        <dbReference type="EMBL" id="CAG8717629.1"/>
    </source>
</evidence>
<name>A0A9N9NAL8_9GLOM</name>
<dbReference type="Gene3D" id="2.30.30.110">
    <property type="match status" value="1"/>
</dbReference>
<organism evidence="1 2">
    <name type="scientific">Racocetra fulgida</name>
    <dbReference type="NCBI Taxonomy" id="60492"/>
    <lineage>
        <taxon>Eukaryota</taxon>
        <taxon>Fungi</taxon>
        <taxon>Fungi incertae sedis</taxon>
        <taxon>Mucoromycota</taxon>
        <taxon>Glomeromycotina</taxon>
        <taxon>Glomeromycetes</taxon>
        <taxon>Diversisporales</taxon>
        <taxon>Gigasporaceae</taxon>
        <taxon>Racocetra</taxon>
    </lineage>
</organism>
<dbReference type="Pfam" id="PF02452">
    <property type="entry name" value="PemK_toxin"/>
    <property type="match status" value="1"/>
</dbReference>
<proteinExistence type="predicted"/>